<feature type="transmembrane region" description="Helical" evidence="3">
    <location>
        <begin position="26"/>
        <end position="49"/>
    </location>
</feature>
<dbReference type="GO" id="GO:0006741">
    <property type="term" value="P:NADP+ biosynthetic process"/>
    <property type="evidence" value="ECO:0007669"/>
    <property type="project" value="InterPro"/>
</dbReference>
<feature type="transmembrane region" description="Helical" evidence="3">
    <location>
        <begin position="61"/>
        <end position="81"/>
    </location>
</feature>
<organism evidence="4 5">
    <name type="scientific">Modicella reniformis</name>
    <dbReference type="NCBI Taxonomy" id="1440133"/>
    <lineage>
        <taxon>Eukaryota</taxon>
        <taxon>Fungi</taxon>
        <taxon>Fungi incertae sedis</taxon>
        <taxon>Mucoromycota</taxon>
        <taxon>Mortierellomycotina</taxon>
        <taxon>Mortierellomycetes</taxon>
        <taxon>Mortierellales</taxon>
        <taxon>Mortierellaceae</taxon>
        <taxon>Modicella</taxon>
    </lineage>
</organism>
<feature type="region of interest" description="Disordered" evidence="2">
    <location>
        <begin position="605"/>
        <end position="642"/>
    </location>
</feature>
<reference evidence="4" key="1">
    <citation type="journal article" date="2020" name="Fungal Divers.">
        <title>Resolving the Mortierellaceae phylogeny through synthesis of multi-gene phylogenetics and phylogenomics.</title>
        <authorList>
            <person name="Vandepol N."/>
            <person name="Liber J."/>
            <person name="Desiro A."/>
            <person name="Na H."/>
            <person name="Kennedy M."/>
            <person name="Barry K."/>
            <person name="Grigoriev I.V."/>
            <person name="Miller A.N."/>
            <person name="O'Donnell K."/>
            <person name="Stajich J.E."/>
            <person name="Bonito G."/>
        </authorList>
    </citation>
    <scope>NUCLEOTIDE SEQUENCE</scope>
    <source>
        <strain evidence="4">MES-2147</strain>
    </source>
</reference>
<accession>A0A9P6LSP1</accession>
<dbReference type="PANTHER" id="PTHR20275:SF0">
    <property type="entry name" value="NAD KINASE"/>
    <property type="match status" value="1"/>
</dbReference>
<keyword evidence="3" id="KW-0472">Membrane</keyword>
<gene>
    <name evidence="4" type="primary">UTR1</name>
    <name evidence="4" type="ORF">BGZ65_005503</name>
</gene>
<evidence type="ECO:0000256" key="3">
    <source>
        <dbReference type="SAM" id="Phobius"/>
    </source>
</evidence>
<dbReference type="InterPro" id="IPR016064">
    <property type="entry name" value="NAD/diacylglycerol_kinase_sf"/>
</dbReference>
<dbReference type="SUPFAM" id="SSF111331">
    <property type="entry name" value="NAD kinase/diacylglycerol kinase-like"/>
    <property type="match status" value="1"/>
</dbReference>
<dbReference type="AlphaFoldDB" id="A0A9P6LSP1"/>
<evidence type="ECO:0000256" key="1">
    <source>
        <dbReference type="ARBA" id="ARBA00010995"/>
    </source>
</evidence>
<dbReference type="GO" id="GO:0003951">
    <property type="term" value="F:NAD+ kinase activity"/>
    <property type="evidence" value="ECO:0007669"/>
    <property type="project" value="InterPro"/>
</dbReference>
<keyword evidence="4" id="KW-0418">Kinase</keyword>
<dbReference type="Gene3D" id="3.40.50.10330">
    <property type="entry name" value="Probable inorganic polyphosphate/atp-NAD kinase, domain 1"/>
    <property type="match status" value="1"/>
</dbReference>
<dbReference type="InterPro" id="IPR017438">
    <property type="entry name" value="ATP-NAD_kinase_N"/>
</dbReference>
<sequence length="698" mass="79408">MGWAPMEPDLDTCGMTNWVGSFDPVMFIYFMLATVLIPYPTYVFVATVFNWEHRAKRPARHYQDVLHATSYGLILFIFGNYARTLNWITILAFWITWPSYSLIAELPFAKTSLASITSWPFGMYALFAGATAIVLVFAGYHIYLGIELNRAVPGFIGYACLKQQNNDGLGLSKVYNFMLKLQWTWSTRAARRAAERQRKLATVVNTIDPPQSVEADALSEQQQQQQQQVTGTVMIQMDSPLPSNHVSRMGSRDYLVTTDNNNINVSPSGDAAAAITEWSLTALETSEPVTVPVYQPYVWSAAVPGHFHPHHWQLFYTLAFFTRFDNWISRVGAGITLGCYMQGIMDLRPDTIYAHFTKEFPDFLDPAIVLRWLDSDNEWIQLRRDDPDLEAVLKQVIENNRSVHIQSGDASGVYEPAELATLMKRYEKVMDLFDHLSRTVVKLPPITNILIVTKPDPELTKLTKDLSLWLLETFPGIVLFVDKKLQDRSAFRYQEILEHNPSWKDRLQFWTWECHKSPSKQIHLAVTLGGDGTVLYTAWMFQHQAPPMVAFHLGSLGFLTNFNFDSYRPTITNIIRGEGMNLNIRMRLQCSVYKSKDVAAPSLNPSNIPWGTTEGSGAVHSDAVNGSADADDSEELLERTESHRRAEVIRKVKEMDSKRGTEVADLDICHENGRTLITRSPQPRLEDFMAPTDTWQWR</sequence>
<name>A0A9P6LSP1_9FUNG</name>
<proteinExistence type="inferred from homology"/>
<keyword evidence="3" id="KW-1133">Transmembrane helix</keyword>
<keyword evidence="3" id="KW-0812">Transmembrane</keyword>
<dbReference type="Proteomes" id="UP000749646">
    <property type="component" value="Unassembled WGS sequence"/>
</dbReference>
<dbReference type="PANTHER" id="PTHR20275">
    <property type="entry name" value="NAD KINASE"/>
    <property type="match status" value="1"/>
</dbReference>
<dbReference type="Pfam" id="PF01513">
    <property type="entry name" value="NAD_kinase"/>
    <property type="match status" value="1"/>
</dbReference>
<dbReference type="EMBL" id="JAAAHW010010138">
    <property type="protein sequence ID" value="KAF9930082.1"/>
    <property type="molecule type" value="Genomic_DNA"/>
</dbReference>
<evidence type="ECO:0000313" key="4">
    <source>
        <dbReference type="EMBL" id="KAF9930082.1"/>
    </source>
</evidence>
<comment type="caution">
    <text evidence="4">The sequence shown here is derived from an EMBL/GenBank/DDBJ whole genome shotgun (WGS) entry which is preliminary data.</text>
</comment>
<feature type="compositionally biased region" description="Polar residues" evidence="2">
    <location>
        <begin position="605"/>
        <end position="615"/>
    </location>
</feature>
<keyword evidence="5" id="KW-1185">Reference proteome</keyword>
<protein>
    <submittedName>
        <fullName evidence="4">NAD(+) kinase</fullName>
    </submittedName>
</protein>
<feature type="transmembrane region" description="Helical" evidence="3">
    <location>
        <begin position="121"/>
        <end position="143"/>
    </location>
</feature>
<evidence type="ECO:0000256" key="2">
    <source>
        <dbReference type="SAM" id="MobiDB-lite"/>
    </source>
</evidence>
<evidence type="ECO:0000313" key="5">
    <source>
        <dbReference type="Proteomes" id="UP000749646"/>
    </source>
</evidence>
<dbReference type="OrthoDB" id="24581at2759"/>
<keyword evidence="4" id="KW-0808">Transferase</keyword>
<dbReference type="InterPro" id="IPR002504">
    <property type="entry name" value="NADK"/>
</dbReference>
<feature type="transmembrane region" description="Helical" evidence="3">
    <location>
        <begin position="87"/>
        <end position="109"/>
    </location>
</feature>
<comment type="similarity">
    <text evidence="1">Belongs to the NAD kinase family.</text>
</comment>